<feature type="domain" description="Sulfotransferase" evidence="4">
    <location>
        <begin position="358"/>
        <end position="547"/>
    </location>
</feature>
<dbReference type="Gene3D" id="3.40.50.300">
    <property type="entry name" value="P-loop containing nucleotide triphosphate hydrolases"/>
    <property type="match status" value="1"/>
</dbReference>
<accession>A0A8C3RY82</accession>
<evidence type="ECO:0000313" key="6">
    <source>
        <dbReference type="Proteomes" id="UP000694403"/>
    </source>
</evidence>
<comment type="similarity">
    <text evidence="1">Belongs to the sulfotransferase 1 family.</text>
</comment>
<dbReference type="GO" id="GO:0006790">
    <property type="term" value="P:sulfur compound metabolic process"/>
    <property type="evidence" value="ECO:0007669"/>
    <property type="project" value="TreeGrafter"/>
</dbReference>
<dbReference type="PANTHER" id="PTHR10704:SF5">
    <property type="entry name" value="CARBOHYDRATE SULFOTRANSFERASE 7"/>
    <property type="match status" value="1"/>
</dbReference>
<feature type="transmembrane region" description="Helical" evidence="3">
    <location>
        <begin position="107"/>
        <end position="125"/>
    </location>
</feature>
<dbReference type="InterPro" id="IPR051135">
    <property type="entry name" value="Gal/GlcNAc/GalNAc_ST"/>
</dbReference>
<keyword evidence="1" id="KW-0808">Transferase</keyword>
<evidence type="ECO:0000256" key="1">
    <source>
        <dbReference type="RuleBase" id="RU361155"/>
    </source>
</evidence>
<dbReference type="SUPFAM" id="SSF52540">
    <property type="entry name" value="P-loop containing nucleoside triphosphate hydrolases"/>
    <property type="match status" value="1"/>
</dbReference>
<sequence>MGKEGGGSRLSAVRAAESPAHVGVFFPDGEGPTEPTPPGPSRRLRPPPSLCAFQQAGLSRLPVLRRLPSQSPSAGRAAAAGCRRRCPAAERGGAMKGRRWRWQHRRLALLLVLYTLLLLLLVPYVQDYGARRGRGADEAPLQPRCPSLQEALGEWGWEEEKEEEQQSLPPDGQGAAADGSEAAGKRHIYLHATWRTGSSFLGELFNQHPDVFYLYEPMWHLWQALYPADALSLQGALRDMLRSLFRCDFSVLRLYAAAAAPRDPLAPPALGGGGNLTTAALFGWRTNKVICSAPLCPDAPRPRHEIGLIDGAACERSCPPRGLRELEAECRKYPVVVIKDVRLLELGALLPLLREPGLNLRVIQLFRDPRAVHNSRLKAKQALLRESIQVLRSRHRAEPRGLPRRQLLPAAALGGGGGGIRAQQQHRAEFFLSGALEVICQAWLRDLLFSRRAPAWLRRRYTQLRYEDLVLEPRAQLRRLLRFAGLPVPPAMDSFVLNMTRGAAYSSDRPFLISARDAREAIHAWRERLSREQVRQVEAACGEAMSLLSYPPSAEPGGGAREGDSR</sequence>
<dbReference type="AlphaFoldDB" id="A0A8C3RY82"/>
<feature type="region of interest" description="Disordered" evidence="2">
    <location>
        <begin position="159"/>
        <end position="179"/>
    </location>
</feature>
<feature type="region of interest" description="Disordered" evidence="2">
    <location>
        <begin position="22"/>
        <end position="49"/>
    </location>
</feature>
<keyword evidence="3" id="KW-1133">Transmembrane helix</keyword>
<evidence type="ECO:0000256" key="2">
    <source>
        <dbReference type="SAM" id="MobiDB-lite"/>
    </source>
</evidence>
<dbReference type="Proteomes" id="UP000694403">
    <property type="component" value="Unplaced"/>
</dbReference>
<dbReference type="GO" id="GO:0008459">
    <property type="term" value="F:chondroitin 6-sulfotransferase activity"/>
    <property type="evidence" value="ECO:0007669"/>
    <property type="project" value="TreeGrafter"/>
</dbReference>
<dbReference type="Ensembl" id="ENSCSRT00000006191.1">
    <property type="protein sequence ID" value="ENSCSRP00000005996.1"/>
    <property type="gene ID" value="ENSCSRG00000004515.1"/>
</dbReference>
<keyword evidence="3" id="KW-0472">Membrane</keyword>
<evidence type="ECO:0000313" key="5">
    <source>
        <dbReference type="Ensembl" id="ENSCSRP00000005996.1"/>
    </source>
</evidence>
<protein>
    <recommendedName>
        <fullName evidence="1">Sulfotransferase</fullName>
        <ecNumber evidence="1">2.8.2.-</ecNumber>
    </recommendedName>
</protein>
<reference evidence="5" key="2">
    <citation type="submission" date="2025-09" db="UniProtKB">
        <authorList>
            <consortium name="Ensembl"/>
        </authorList>
    </citation>
    <scope>IDENTIFICATION</scope>
</reference>
<dbReference type="GO" id="GO:0001517">
    <property type="term" value="F:N-acetylglucosamine 6-O-sulfotransferase activity"/>
    <property type="evidence" value="ECO:0007669"/>
    <property type="project" value="TreeGrafter"/>
</dbReference>
<organism evidence="5 6">
    <name type="scientific">Chelydra serpentina</name>
    <name type="common">Snapping turtle</name>
    <name type="synonym">Testudo serpentina</name>
    <dbReference type="NCBI Taxonomy" id="8475"/>
    <lineage>
        <taxon>Eukaryota</taxon>
        <taxon>Metazoa</taxon>
        <taxon>Chordata</taxon>
        <taxon>Craniata</taxon>
        <taxon>Vertebrata</taxon>
        <taxon>Euteleostomi</taxon>
        <taxon>Archelosauria</taxon>
        <taxon>Testudinata</taxon>
        <taxon>Testudines</taxon>
        <taxon>Cryptodira</taxon>
        <taxon>Durocryptodira</taxon>
        <taxon>Americhelydia</taxon>
        <taxon>Chelydroidea</taxon>
        <taxon>Chelydridae</taxon>
        <taxon>Chelydra</taxon>
    </lineage>
</organism>
<evidence type="ECO:0000259" key="4">
    <source>
        <dbReference type="Pfam" id="PF00685"/>
    </source>
</evidence>
<proteinExistence type="inferred from homology"/>
<keyword evidence="6" id="KW-1185">Reference proteome</keyword>
<evidence type="ECO:0000256" key="3">
    <source>
        <dbReference type="SAM" id="Phobius"/>
    </source>
</evidence>
<keyword evidence="3" id="KW-0812">Transmembrane</keyword>
<dbReference type="InterPro" id="IPR027417">
    <property type="entry name" value="P-loop_NTPase"/>
</dbReference>
<reference evidence="5" key="1">
    <citation type="submission" date="2025-08" db="UniProtKB">
        <authorList>
            <consortium name="Ensembl"/>
        </authorList>
    </citation>
    <scope>IDENTIFICATION</scope>
</reference>
<dbReference type="GO" id="GO:0006044">
    <property type="term" value="P:N-acetylglucosamine metabolic process"/>
    <property type="evidence" value="ECO:0007669"/>
    <property type="project" value="TreeGrafter"/>
</dbReference>
<dbReference type="InterPro" id="IPR000863">
    <property type="entry name" value="Sulfotransferase_dom"/>
</dbReference>
<dbReference type="Pfam" id="PF00685">
    <property type="entry name" value="Sulfotransfer_1"/>
    <property type="match status" value="1"/>
</dbReference>
<dbReference type="PANTHER" id="PTHR10704">
    <property type="entry name" value="CARBOHYDRATE SULFOTRANSFERASE"/>
    <property type="match status" value="1"/>
</dbReference>
<dbReference type="EC" id="2.8.2.-" evidence="1"/>
<name>A0A8C3RY82_CHESE</name>